<dbReference type="AlphaFoldDB" id="A0A0A9FN08"/>
<evidence type="ECO:0000256" key="1">
    <source>
        <dbReference type="SAM" id="SignalP"/>
    </source>
</evidence>
<accession>A0A0A9FN08</accession>
<sequence>MLMLLGLSLVLARCEAKLSGRSGPLIGYSAWSQMRR</sequence>
<protein>
    <submittedName>
        <fullName evidence="2">Uncharacterized protein</fullName>
    </submittedName>
</protein>
<reference evidence="2" key="1">
    <citation type="submission" date="2014-09" db="EMBL/GenBank/DDBJ databases">
        <authorList>
            <person name="Magalhaes I.L.F."/>
            <person name="Oliveira U."/>
            <person name="Santos F.R."/>
            <person name="Vidigal T.H.D.A."/>
            <person name="Brescovit A.D."/>
            <person name="Santos A.J."/>
        </authorList>
    </citation>
    <scope>NUCLEOTIDE SEQUENCE</scope>
    <source>
        <tissue evidence="2">Shoot tissue taken approximately 20 cm above the soil surface</tissue>
    </source>
</reference>
<keyword evidence="1" id="KW-0732">Signal</keyword>
<name>A0A0A9FN08_ARUDO</name>
<dbReference type="EMBL" id="GBRH01184239">
    <property type="protein sequence ID" value="JAE13657.1"/>
    <property type="molecule type" value="Transcribed_RNA"/>
</dbReference>
<feature type="signal peptide" evidence="1">
    <location>
        <begin position="1"/>
        <end position="16"/>
    </location>
</feature>
<feature type="chain" id="PRO_5002062232" evidence="1">
    <location>
        <begin position="17"/>
        <end position="36"/>
    </location>
</feature>
<proteinExistence type="predicted"/>
<evidence type="ECO:0000313" key="2">
    <source>
        <dbReference type="EMBL" id="JAE13657.1"/>
    </source>
</evidence>
<organism evidence="2">
    <name type="scientific">Arundo donax</name>
    <name type="common">Giant reed</name>
    <name type="synonym">Donax arundinaceus</name>
    <dbReference type="NCBI Taxonomy" id="35708"/>
    <lineage>
        <taxon>Eukaryota</taxon>
        <taxon>Viridiplantae</taxon>
        <taxon>Streptophyta</taxon>
        <taxon>Embryophyta</taxon>
        <taxon>Tracheophyta</taxon>
        <taxon>Spermatophyta</taxon>
        <taxon>Magnoliopsida</taxon>
        <taxon>Liliopsida</taxon>
        <taxon>Poales</taxon>
        <taxon>Poaceae</taxon>
        <taxon>PACMAD clade</taxon>
        <taxon>Arundinoideae</taxon>
        <taxon>Arundineae</taxon>
        <taxon>Arundo</taxon>
    </lineage>
</organism>
<reference evidence="2" key="2">
    <citation type="journal article" date="2015" name="Data Brief">
        <title>Shoot transcriptome of the giant reed, Arundo donax.</title>
        <authorList>
            <person name="Barrero R.A."/>
            <person name="Guerrero F.D."/>
            <person name="Moolhuijzen P."/>
            <person name="Goolsby J.A."/>
            <person name="Tidwell J."/>
            <person name="Bellgard S.E."/>
            <person name="Bellgard M.I."/>
        </authorList>
    </citation>
    <scope>NUCLEOTIDE SEQUENCE</scope>
    <source>
        <tissue evidence="2">Shoot tissue taken approximately 20 cm above the soil surface</tissue>
    </source>
</reference>